<gene>
    <name evidence="5" type="primary">PTPN7</name>
</gene>
<reference evidence="5" key="2">
    <citation type="submission" date="2025-08" db="UniProtKB">
        <authorList>
            <consortium name="Ensembl"/>
        </authorList>
    </citation>
    <scope>IDENTIFICATION</scope>
</reference>
<proteinExistence type="predicted"/>
<dbReference type="Bgee" id="ENSMODG00000000597">
    <property type="expression patterns" value="Expressed in blood and 7 other cell types or tissues"/>
</dbReference>
<dbReference type="PANTHER" id="PTHR46198">
    <property type="entry name" value="PROTEIN-TYROSINE-PHOSPHATASE"/>
    <property type="match status" value="1"/>
</dbReference>
<sequence length="116" mass="12868">MVQACGECSRAQPTALPQGATMAQPPAPSSTVKKHIRLQERRGSSVALILDVSSLGAVEPICSVSTPRELTLHFLKTTRHPLTRWALQHQPPSPKQLEEEFSRRKPMGRSRYGSRK</sequence>
<evidence type="ECO:0000313" key="6">
    <source>
        <dbReference type="Proteomes" id="UP000002280"/>
    </source>
</evidence>
<feature type="compositionally biased region" description="Basic residues" evidence="4">
    <location>
        <begin position="104"/>
        <end position="116"/>
    </location>
</feature>
<reference evidence="5 6" key="1">
    <citation type="journal article" date="2007" name="Nature">
        <title>Genome of the marsupial Monodelphis domestica reveals innovation in non-coding sequences.</title>
        <authorList>
            <person name="Mikkelsen T.S."/>
            <person name="Wakefield M.J."/>
            <person name="Aken B."/>
            <person name="Amemiya C.T."/>
            <person name="Chang J.L."/>
            <person name="Duke S."/>
            <person name="Garber M."/>
            <person name="Gentles A.J."/>
            <person name="Goodstadt L."/>
            <person name="Heger A."/>
            <person name="Jurka J."/>
            <person name="Kamal M."/>
            <person name="Mauceli E."/>
            <person name="Searle S.M."/>
            <person name="Sharpe T."/>
            <person name="Baker M.L."/>
            <person name="Batzer M.A."/>
            <person name="Benos P.V."/>
            <person name="Belov K."/>
            <person name="Clamp M."/>
            <person name="Cook A."/>
            <person name="Cuff J."/>
            <person name="Das R."/>
            <person name="Davidow L."/>
            <person name="Deakin J.E."/>
            <person name="Fazzari M.J."/>
            <person name="Glass J.L."/>
            <person name="Grabherr M."/>
            <person name="Greally J.M."/>
            <person name="Gu W."/>
            <person name="Hore T.A."/>
            <person name="Huttley G.A."/>
            <person name="Kleber M."/>
            <person name="Jirtle R.L."/>
            <person name="Koina E."/>
            <person name="Lee J.T."/>
            <person name="Mahony S."/>
            <person name="Marra M.A."/>
            <person name="Miller R.D."/>
            <person name="Nicholls R.D."/>
            <person name="Oda M."/>
            <person name="Papenfuss A.T."/>
            <person name="Parra Z.E."/>
            <person name="Pollock D.D."/>
            <person name="Ray D.A."/>
            <person name="Schein J.E."/>
            <person name="Speed T.P."/>
            <person name="Thompson K."/>
            <person name="VandeBerg J.L."/>
            <person name="Wade C.M."/>
            <person name="Walker J.A."/>
            <person name="Waters P.D."/>
            <person name="Webber C."/>
            <person name="Weidman J.R."/>
            <person name="Xie X."/>
            <person name="Zody M.C."/>
            <person name="Baldwin J."/>
            <person name="Abdouelleil A."/>
            <person name="Abdulkadir J."/>
            <person name="Abebe A."/>
            <person name="Abera B."/>
            <person name="Abreu J."/>
            <person name="Acer S.C."/>
            <person name="Aftuck L."/>
            <person name="Alexander A."/>
            <person name="An P."/>
            <person name="Anderson E."/>
            <person name="Anderson S."/>
            <person name="Arachi H."/>
            <person name="Azer M."/>
            <person name="Bachantsang P."/>
            <person name="Barry A."/>
            <person name="Bayul T."/>
            <person name="Berlin A."/>
            <person name="Bessette D."/>
            <person name="Bloom T."/>
            <person name="Bloom T."/>
            <person name="Boguslavskiy L."/>
            <person name="Bonnet C."/>
            <person name="Boukhgalter B."/>
            <person name="Bourzgui I."/>
            <person name="Brown A."/>
            <person name="Cahill P."/>
            <person name="Channer S."/>
            <person name="Cheshatsang Y."/>
            <person name="Chuda L."/>
            <person name="Citroen M."/>
            <person name="Collymore A."/>
            <person name="Cooke P."/>
            <person name="Costello M."/>
            <person name="D'Aco K."/>
            <person name="Daza R."/>
            <person name="De Haan G."/>
            <person name="DeGray S."/>
            <person name="DeMaso C."/>
            <person name="Dhargay N."/>
            <person name="Dooley K."/>
            <person name="Dooley E."/>
            <person name="Doricent M."/>
            <person name="Dorje P."/>
            <person name="Dorjee K."/>
            <person name="Dupes A."/>
            <person name="Elong R."/>
            <person name="Falk J."/>
            <person name="Farina A."/>
            <person name="Faro S."/>
            <person name="Ferguson D."/>
            <person name="Fisher S."/>
            <person name="Foley C.D."/>
            <person name="Franke A."/>
            <person name="Friedrich D."/>
            <person name="Gadbois L."/>
            <person name="Gearin G."/>
            <person name="Gearin C.R."/>
            <person name="Giannoukos G."/>
            <person name="Goode T."/>
            <person name="Graham J."/>
            <person name="Grandbois E."/>
            <person name="Grewal S."/>
            <person name="Gyaltsen K."/>
            <person name="Hafez N."/>
            <person name="Hagos B."/>
            <person name="Hall J."/>
            <person name="Henson C."/>
            <person name="Hollinger A."/>
            <person name="Honan T."/>
            <person name="Huard M.D."/>
            <person name="Hughes L."/>
            <person name="Hurhula B."/>
            <person name="Husby M.E."/>
            <person name="Kamat A."/>
            <person name="Kanga B."/>
            <person name="Kashin S."/>
            <person name="Khazanovich D."/>
            <person name="Kisner P."/>
            <person name="Lance K."/>
            <person name="Lara M."/>
            <person name="Lee W."/>
            <person name="Lennon N."/>
            <person name="Letendre F."/>
            <person name="LeVine R."/>
            <person name="Lipovsky A."/>
            <person name="Liu X."/>
            <person name="Liu J."/>
            <person name="Liu S."/>
            <person name="Lokyitsang T."/>
            <person name="Lokyitsang Y."/>
            <person name="Lubonja R."/>
            <person name="Lui A."/>
            <person name="MacDonald P."/>
            <person name="Magnisalis V."/>
            <person name="Maru K."/>
            <person name="Matthews C."/>
            <person name="McCusker W."/>
            <person name="McDonough S."/>
            <person name="Mehta T."/>
            <person name="Meldrim J."/>
            <person name="Meneus L."/>
            <person name="Mihai O."/>
            <person name="Mihalev A."/>
            <person name="Mihova T."/>
            <person name="Mittelman R."/>
            <person name="Mlenga V."/>
            <person name="Montmayeur A."/>
            <person name="Mulrain L."/>
            <person name="Navidi A."/>
            <person name="Naylor J."/>
            <person name="Negash T."/>
            <person name="Nguyen T."/>
            <person name="Nguyen N."/>
            <person name="Nicol R."/>
            <person name="Norbu C."/>
            <person name="Norbu N."/>
            <person name="Novod N."/>
            <person name="O'Neill B."/>
            <person name="Osman S."/>
            <person name="Markiewicz E."/>
            <person name="Oyono O.L."/>
            <person name="Patti C."/>
            <person name="Phunkhang P."/>
            <person name="Pierre F."/>
            <person name="Priest M."/>
            <person name="Raghuraman S."/>
            <person name="Rege F."/>
            <person name="Reyes R."/>
            <person name="Rise C."/>
            <person name="Rogov P."/>
            <person name="Ross K."/>
            <person name="Ryan E."/>
            <person name="Settipalli S."/>
            <person name="Shea T."/>
            <person name="Sherpa N."/>
            <person name="Shi L."/>
            <person name="Shih D."/>
            <person name="Sparrow T."/>
            <person name="Spaulding J."/>
            <person name="Stalker J."/>
            <person name="Stange-Thomann N."/>
            <person name="Stavropoulos S."/>
            <person name="Stone C."/>
            <person name="Strader C."/>
            <person name="Tesfaye S."/>
            <person name="Thomson T."/>
            <person name="Thoulutsang Y."/>
            <person name="Thoulutsang D."/>
            <person name="Topham K."/>
            <person name="Topping I."/>
            <person name="Tsamla T."/>
            <person name="Vassiliev H."/>
            <person name="Vo A."/>
            <person name="Wangchuk T."/>
            <person name="Wangdi T."/>
            <person name="Weiand M."/>
            <person name="Wilkinson J."/>
            <person name="Wilson A."/>
            <person name="Yadav S."/>
            <person name="Young G."/>
            <person name="Yu Q."/>
            <person name="Zembek L."/>
            <person name="Zhong D."/>
            <person name="Zimmer A."/>
            <person name="Zwirko Z."/>
            <person name="Jaffe D.B."/>
            <person name="Alvarez P."/>
            <person name="Brockman W."/>
            <person name="Butler J."/>
            <person name="Chin C."/>
            <person name="Gnerre S."/>
            <person name="MacCallum I."/>
            <person name="Graves J.A."/>
            <person name="Ponting C.P."/>
            <person name="Breen M."/>
            <person name="Samollow P.B."/>
            <person name="Lander E.S."/>
            <person name="Lindblad-Toh K."/>
        </authorList>
    </citation>
    <scope>NUCLEOTIDE SEQUENCE [LARGE SCALE GENOMIC DNA]</scope>
</reference>
<organism evidence="5 6">
    <name type="scientific">Monodelphis domestica</name>
    <name type="common">Gray short-tailed opossum</name>
    <dbReference type="NCBI Taxonomy" id="13616"/>
    <lineage>
        <taxon>Eukaryota</taxon>
        <taxon>Metazoa</taxon>
        <taxon>Chordata</taxon>
        <taxon>Craniata</taxon>
        <taxon>Vertebrata</taxon>
        <taxon>Euteleostomi</taxon>
        <taxon>Mammalia</taxon>
        <taxon>Metatheria</taxon>
        <taxon>Didelphimorphia</taxon>
        <taxon>Didelphidae</taxon>
        <taxon>Monodelphis</taxon>
    </lineage>
</organism>
<keyword evidence="3" id="KW-0904">Protein phosphatase</keyword>
<protein>
    <recommendedName>
        <fullName evidence="1">protein-tyrosine-phosphatase</fullName>
        <ecNumber evidence="1">3.1.3.48</ecNumber>
    </recommendedName>
</protein>
<dbReference type="GO" id="GO:0004725">
    <property type="term" value="F:protein tyrosine phosphatase activity"/>
    <property type="evidence" value="ECO:0007669"/>
    <property type="project" value="UniProtKB-EC"/>
</dbReference>
<keyword evidence="2" id="KW-0378">Hydrolase</keyword>
<dbReference type="PANTHER" id="PTHR46198:SF3">
    <property type="entry name" value="PROTEIN-TYROSINE-PHOSPHATASE"/>
    <property type="match status" value="1"/>
</dbReference>
<evidence type="ECO:0000256" key="2">
    <source>
        <dbReference type="ARBA" id="ARBA00022801"/>
    </source>
</evidence>
<reference evidence="5" key="3">
    <citation type="submission" date="2025-09" db="UniProtKB">
        <authorList>
            <consortium name="Ensembl"/>
        </authorList>
    </citation>
    <scope>IDENTIFICATION</scope>
</reference>
<feature type="region of interest" description="Disordered" evidence="4">
    <location>
        <begin position="85"/>
        <end position="116"/>
    </location>
</feature>
<dbReference type="Proteomes" id="UP000002280">
    <property type="component" value="Chromosome 2"/>
</dbReference>
<dbReference type="Ensembl" id="ENSMODT00000067712.1">
    <property type="protein sequence ID" value="ENSMODP00000046458.1"/>
    <property type="gene ID" value="ENSMODG00000000597.4"/>
</dbReference>
<dbReference type="AlphaFoldDB" id="A0A5F8GFV1"/>
<name>A0A5F8GFV1_MONDO</name>
<accession>A0A5F8GFV1</accession>
<feature type="region of interest" description="Disordered" evidence="4">
    <location>
        <begin position="1"/>
        <end position="33"/>
    </location>
</feature>
<evidence type="ECO:0000256" key="1">
    <source>
        <dbReference type="ARBA" id="ARBA00013064"/>
    </source>
</evidence>
<evidence type="ECO:0000256" key="4">
    <source>
        <dbReference type="SAM" id="MobiDB-lite"/>
    </source>
</evidence>
<keyword evidence="6" id="KW-1185">Reference proteome</keyword>
<evidence type="ECO:0000256" key="3">
    <source>
        <dbReference type="ARBA" id="ARBA00022912"/>
    </source>
</evidence>
<dbReference type="InterPro" id="IPR008356">
    <property type="entry name" value="Tyr_Pase_KIM-con"/>
</dbReference>
<dbReference type="GeneTree" id="ENSGT00940000160979"/>
<dbReference type="PRINTS" id="PR01778">
    <property type="entry name" value="KIMPTPASE"/>
</dbReference>
<dbReference type="EC" id="3.1.3.48" evidence="1"/>
<evidence type="ECO:0000313" key="5">
    <source>
        <dbReference type="Ensembl" id="ENSMODP00000046458.1"/>
    </source>
</evidence>